<dbReference type="Pfam" id="PF16507">
    <property type="entry name" value="HEAT_PSME4_mid"/>
    <property type="match status" value="1"/>
</dbReference>
<evidence type="ECO:0000259" key="1">
    <source>
        <dbReference type="Pfam" id="PF16507"/>
    </source>
</evidence>
<name>A0AAD5MQ80_PARTN</name>
<dbReference type="GO" id="GO:0010499">
    <property type="term" value="P:proteasomal ubiquitin-independent protein catabolic process"/>
    <property type="evidence" value="ECO:0007669"/>
    <property type="project" value="TreeGrafter"/>
</dbReference>
<dbReference type="GO" id="GO:0016504">
    <property type="term" value="F:peptidase activator activity"/>
    <property type="evidence" value="ECO:0007669"/>
    <property type="project" value="InterPro"/>
</dbReference>
<gene>
    <name evidence="2" type="ORF">KIN20_022448</name>
</gene>
<dbReference type="PANTHER" id="PTHR32170">
    <property type="entry name" value="PROTEASOME ACTIVATOR COMPLEX SUBUNIT 4"/>
    <property type="match status" value="1"/>
</dbReference>
<comment type="caution">
    <text evidence="2">The sequence shown here is derived from an EMBL/GenBank/DDBJ whole genome shotgun (WGS) entry which is preliminary data.</text>
</comment>
<protein>
    <recommendedName>
        <fullName evidence="1">Proteasome activator Blm10 middle HEAT repeats region domain-containing protein</fullName>
    </recommendedName>
</protein>
<organism evidence="2 3">
    <name type="scientific">Parelaphostrongylus tenuis</name>
    <name type="common">Meningeal worm</name>
    <dbReference type="NCBI Taxonomy" id="148309"/>
    <lineage>
        <taxon>Eukaryota</taxon>
        <taxon>Metazoa</taxon>
        <taxon>Ecdysozoa</taxon>
        <taxon>Nematoda</taxon>
        <taxon>Chromadorea</taxon>
        <taxon>Rhabditida</taxon>
        <taxon>Rhabditina</taxon>
        <taxon>Rhabditomorpha</taxon>
        <taxon>Strongyloidea</taxon>
        <taxon>Metastrongylidae</taxon>
        <taxon>Parelaphostrongylus</taxon>
    </lineage>
</organism>
<keyword evidence="3" id="KW-1185">Reference proteome</keyword>
<accession>A0AAD5MQ80</accession>
<dbReference type="InterPro" id="IPR035309">
    <property type="entry name" value="PSME4"/>
</dbReference>
<evidence type="ECO:0000313" key="3">
    <source>
        <dbReference type="Proteomes" id="UP001196413"/>
    </source>
</evidence>
<sequence>MHTQHLLVFMNKLSHSVLTRVKRERMEKASSKPRTYVKIPASMRLSQSNLDQFVTQMLPCMKLAMFSKARNEFVAPIVKCCCSISPKIVLPAVLDIVYPALETLTEPHRLLQALQVLVAVAPMLAKDQPDKDGKTFRIHAINLMNSLLPGLDQNDMGKCLTTFQIVGVLVNLIPLVDCSEAIHLRSDLTDDEKELCSATANFESIIAMFMDKLLSMMVEYGEAAAFSGSHTNINAKTRANVDDHILHRGTISVFKGICRNSSTELYKVAVDRLYNFLCEHIFDCKTVSTAVSDMVFVAVKMYPTISFMRFFSLIKKKLEQCISVETYSEEKVDFQVIWWLSMADRVLKAPANHLLENWSAIRQLLELVLPLKKCTLATAKCTAILESVLEGLCSIYLLESPTRRANADKSLEGNVSDTTLVCND</sequence>
<dbReference type="GO" id="GO:0070628">
    <property type="term" value="F:proteasome binding"/>
    <property type="evidence" value="ECO:0007669"/>
    <property type="project" value="InterPro"/>
</dbReference>
<dbReference type="AlphaFoldDB" id="A0AAD5MQ80"/>
<reference evidence="2" key="1">
    <citation type="submission" date="2021-06" db="EMBL/GenBank/DDBJ databases">
        <title>Parelaphostrongylus tenuis whole genome reference sequence.</title>
        <authorList>
            <person name="Garwood T.J."/>
            <person name="Larsen P.A."/>
            <person name="Fountain-Jones N.M."/>
            <person name="Garbe J.R."/>
            <person name="Macchietto M.G."/>
            <person name="Kania S.A."/>
            <person name="Gerhold R.W."/>
            <person name="Richards J.E."/>
            <person name="Wolf T.M."/>
        </authorList>
    </citation>
    <scope>NUCLEOTIDE SEQUENCE</scope>
    <source>
        <strain evidence="2">MNPRO001-30</strain>
        <tissue evidence="2">Meninges</tissue>
    </source>
</reference>
<dbReference type="GO" id="GO:0005829">
    <property type="term" value="C:cytosol"/>
    <property type="evidence" value="ECO:0007669"/>
    <property type="project" value="TreeGrafter"/>
</dbReference>
<dbReference type="EMBL" id="JAHQIW010004527">
    <property type="protein sequence ID" value="KAJ1362775.1"/>
    <property type="molecule type" value="Genomic_DNA"/>
</dbReference>
<feature type="domain" description="Proteasome activator Blm10 middle HEAT repeats region" evidence="1">
    <location>
        <begin position="2"/>
        <end position="407"/>
    </location>
</feature>
<proteinExistence type="predicted"/>
<dbReference type="Proteomes" id="UP001196413">
    <property type="component" value="Unassembled WGS sequence"/>
</dbReference>
<dbReference type="GO" id="GO:0005634">
    <property type="term" value="C:nucleus"/>
    <property type="evidence" value="ECO:0007669"/>
    <property type="project" value="TreeGrafter"/>
</dbReference>
<dbReference type="PANTHER" id="PTHR32170:SF3">
    <property type="entry name" value="PROTEASOME ACTIVATOR COMPLEX SUBUNIT 4"/>
    <property type="match status" value="1"/>
</dbReference>
<evidence type="ECO:0000313" key="2">
    <source>
        <dbReference type="EMBL" id="KAJ1362775.1"/>
    </source>
</evidence>
<dbReference type="InterPro" id="IPR032430">
    <property type="entry name" value="Blm10_mid"/>
</dbReference>